<dbReference type="Gene3D" id="3.40.50.920">
    <property type="match status" value="1"/>
</dbReference>
<dbReference type="AlphaFoldDB" id="A0A0R1SGZ8"/>
<feature type="domain" description="Xylulose 5-phosphate/Fructose 6-phosphate phosphoketolase C-terminal" evidence="1">
    <location>
        <begin position="5"/>
        <end position="45"/>
    </location>
</feature>
<comment type="caution">
    <text evidence="2">The sequence shown here is derived from an EMBL/GenBank/DDBJ whole genome shotgun (WGS) entry which is preliminary data.</text>
</comment>
<dbReference type="PATRIC" id="fig|1423739.3.peg.269"/>
<protein>
    <recommendedName>
        <fullName evidence="1">Xylulose 5-phosphate/Fructose 6-phosphate phosphoketolase C-terminal domain-containing protein</fullName>
    </recommendedName>
</protein>
<evidence type="ECO:0000259" key="1">
    <source>
        <dbReference type="Pfam" id="PF09363"/>
    </source>
</evidence>
<evidence type="ECO:0000313" key="3">
    <source>
        <dbReference type="Proteomes" id="UP000052013"/>
    </source>
</evidence>
<dbReference type="InterPro" id="IPR009014">
    <property type="entry name" value="Transketo_C/PFOR_II"/>
</dbReference>
<accession>A0A0R1SGZ8</accession>
<dbReference type="InterPro" id="IPR018969">
    <property type="entry name" value="Xul5P/Fru6P_PKetolase_C"/>
</dbReference>
<name>A0A0R1SGZ8_9LACO</name>
<dbReference type="GO" id="GO:0016832">
    <property type="term" value="F:aldehyde-lyase activity"/>
    <property type="evidence" value="ECO:0007669"/>
    <property type="project" value="InterPro"/>
</dbReference>
<organism evidence="2 3">
    <name type="scientific">Lentilactobacillus diolivorans DSM 14421</name>
    <dbReference type="NCBI Taxonomy" id="1423739"/>
    <lineage>
        <taxon>Bacteria</taxon>
        <taxon>Bacillati</taxon>
        <taxon>Bacillota</taxon>
        <taxon>Bacilli</taxon>
        <taxon>Lactobacillales</taxon>
        <taxon>Lactobacillaceae</taxon>
        <taxon>Lentilactobacillus</taxon>
    </lineage>
</organism>
<dbReference type="Proteomes" id="UP000052013">
    <property type="component" value="Unassembled WGS sequence"/>
</dbReference>
<proteinExistence type="predicted"/>
<dbReference type="Pfam" id="PF09363">
    <property type="entry name" value="XFP_C"/>
    <property type="match status" value="1"/>
</dbReference>
<reference evidence="2 3" key="1">
    <citation type="journal article" date="2015" name="Genome Announc.">
        <title>Expanding the biotechnology potential of lactobacilli through comparative genomics of 213 strains and associated genera.</title>
        <authorList>
            <person name="Sun Z."/>
            <person name="Harris H.M."/>
            <person name="McCann A."/>
            <person name="Guo C."/>
            <person name="Argimon S."/>
            <person name="Zhang W."/>
            <person name="Yang X."/>
            <person name="Jeffery I.B."/>
            <person name="Cooney J.C."/>
            <person name="Kagawa T.F."/>
            <person name="Liu W."/>
            <person name="Song Y."/>
            <person name="Salvetti E."/>
            <person name="Wrobel A."/>
            <person name="Rasinkangas P."/>
            <person name="Parkhill J."/>
            <person name="Rea M.C."/>
            <person name="O'Sullivan O."/>
            <person name="Ritari J."/>
            <person name="Douillard F.P."/>
            <person name="Paul Ross R."/>
            <person name="Yang R."/>
            <person name="Briner A.E."/>
            <person name="Felis G.E."/>
            <person name="de Vos W.M."/>
            <person name="Barrangou R."/>
            <person name="Klaenhammer T.R."/>
            <person name="Caufield P.W."/>
            <person name="Cui Y."/>
            <person name="Zhang H."/>
            <person name="O'Toole P.W."/>
        </authorList>
    </citation>
    <scope>NUCLEOTIDE SEQUENCE [LARGE SCALE GENOMIC DNA]</scope>
    <source>
        <strain evidence="2 3">DSM 14421</strain>
    </source>
</reference>
<dbReference type="GO" id="GO:0005975">
    <property type="term" value="P:carbohydrate metabolic process"/>
    <property type="evidence" value="ECO:0007669"/>
    <property type="project" value="InterPro"/>
</dbReference>
<sequence length="53" mass="6168">MAEKDHKLVNEASNLVGNMDQMLAKHHGFIRHYGTDIPEVTNWKWSGNLKNKY</sequence>
<dbReference type="STRING" id="1423739.FC85_GL000257"/>
<dbReference type="RefSeq" id="WP_157051280.1">
    <property type="nucleotide sequence ID" value="NZ_AZEY01000068.1"/>
</dbReference>
<dbReference type="EMBL" id="AZEY01000068">
    <property type="protein sequence ID" value="KRL65429.1"/>
    <property type="molecule type" value="Genomic_DNA"/>
</dbReference>
<evidence type="ECO:0000313" key="2">
    <source>
        <dbReference type="EMBL" id="KRL65429.1"/>
    </source>
</evidence>
<gene>
    <name evidence="2" type="ORF">FC85_GL000257</name>
</gene>